<sequence length="417" mass="46312">MFYSSSMKNREDVPLFTTSQQNHQVGLNLMDDFPINENMTCTAGYVHYMAYQTGEKKLLHHNWCQEVIKIHINSNNKIAFRFGHNATDYWSSMEGQLLSVEVHCSAKDESDFYSSCFTFQVAGKSSNVLLPSIPFPPENHTCPAVDDDIDDDGGLMPTDGPSSTMVAVEGSVKGETNIGMIVGIAVVVVLVVCVSIFVVFFLRHRKLKQNSEVQNANLIYDRPEVRTNTYEDAKLYKKKKRNSSTNSLKKPGQDLSVLYVDVPDADEYSAIDDDDHQYETPVKVIDTLTREGTLGRNGTLSRNGTLGRDGRASWNGNQEWNGTLGRNGTLSRDSGNFSRNGTLGRNGCIECQCGGTLGRDGTLGRGGVNMSQRPLPERPPEQNNEYYEPAEAGVQIKQSEDNELYSLYSSITNLNPE</sequence>
<proteinExistence type="predicted"/>
<name>A0A7M5VE07_9CNID</name>
<keyword evidence="2" id="KW-1133">Transmembrane helix</keyword>
<feature type="transmembrane region" description="Helical" evidence="2">
    <location>
        <begin position="178"/>
        <end position="202"/>
    </location>
</feature>
<feature type="region of interest" description="Disordered" evidence="1">
    <location>
        <begin position="360"/>
        <end position="390"/>
    </location>
</feature>
<dbReference type="EnsemblMetazoa" id="CLYHEMT011315.1">
    <property type="protein sequence ID" value="CLYHEMP011315.1"/>
    <property type="gene ID" value="CLYHEMG011315"/>
</dbReference>
<evidence type="ECO:0000313" key="4">
    <source>
        <dbReference type="Proteomes" id="UP000594262"/>
    </source>
</evidence>
<dbReference type="GeneID" id="136818424"/>
<organism evidence="3 4">
    <name type="scientific">Clytia hemisphaerica</name>
    <dbReference type="NCBI Taxonomy" id="252671"/>
    <lineage>
        <taxon>Eukaryota</taxon>
        <taxon>Metazoa</taxon>
        <taxon>Cnidaria</taxon>
        <taxon>Hydrozoa</taxon>
        <taxon>Hydroidolina</taxon>
        <taxon>Leptothecata</taxon>
        <taxon>Obeliida</taxon>
        <taxon>Clytiidae</taxon>
        <taxon>Clytia</taxon>
    </lineage>
</organism>
<evidence type="ECO:0000313" key="3">
    <source>
        <dbReference type="EnsemblMetazoa" id="CLYHEMP011315.1"/>
    </source>
</evidence>
<dbReference type="OrthoDB" id="6037958at2759"/>
<keyword evidence="2" id="KW-0812">Transmembrane</keyword>
<keyword evidence="2" id="KW-0472">Membrane</keyword>
<keyword evidence="4" id="KW-1185">Reference proteome</keyword>
<feature type="compositionally biased region" description="Polar residues" evidence="1">
    <location>
        <begin position="314"/>
        <end position="341"/>
    </location>
</feature>
<evidence type="ECO:0000256" key="2">
    <source>
        <dbReference type="SAM" id="Phobius"/>
    </source>
</evidence>
<dbReference type="AlphaFoldDB" id="A0A7M5VE07"/>
<protein>
    <submittedName>
        <fullName evidence="3">Uncharacterized protein</fullName>
    </submittedName>
</protein>
<accession>A0A7M5VE07</accession>
<dbReference type="RefSeq" id="XP_066930861.1">
    <property type="nucleotide sequence ID" value="XM_067074760.1"/>
</dbReference>
<feature type="region of interest" description="Disordered" evidence="1">
    <location>
        <begin position="295"/>
        <end position="341"/>
    </location>
</feature>
<dbReference type="Proteomes" id="UP000594262">
    <property type="component" value="Unplaced"/>
</dbReference>
<reference evidence="3" key="1">
    <citation type="submission" date="2021-01" db="UniProtKB">
        <authorList>
            <consortium name="EnsemblMetazoa"/>
        </authorList>
    </citation>
    <scope>IDENTIFICATION</scope>
</reference>
<evidence type="ECO:0000256" key="1">
    <source>
        <dbReference type="SAM" id="MobiDB-lite"/>
    </source>
</evidence>